<sequence length="298" mass="32759">MANESKCPSCIKPHLDTIHNRRMNQGQKQPPPQGNPAVPFPNESSIWEVYINESIVADNELVKDWTSSLNFLLAAIFSSVLSAFIIESKQMLQQDPADVMVDALIFFINNTANGTHTPYSRTSFSPAPYAVSVNCLFFASLSASIVAALASVVSLQWVAEYDAAVSRSGSSPEDRVKRRQFRTISCILSVALGYYAYTTHEKFHFTIVYLKSIEPILASANVAAKKVDEWIEDMANASAANNAGGNAASNVKETNFNKARLFLDGHELGGRGIILKRLFDAIAILNADLRRSFMLLDC</sequence>
<proteinExistence type="predicted"/>
<evidence type="ECO:0000313" key="2">
    <source>
        <dbReference type="Proteomes" id="UP000789525"/>
    </source>
</evidence>
<keyword evidence="2" id="KW-1185">Reference proteome</keyword>
<accession>A0ACA9M0M6</accession>
<dbReference type="Proteomes" id="UP000789525">
    <property type="component" value="Unassembled WGS sequence"/>
</dbReference>
<organism evidence="1 2">
    <name type="scientific">Acaulospora colombiana</name>
    <dbReference type="NCBI Taxonomy" id="27376"/>
    <lineage>
        <taxon>Eukaryota</taxon>
        <taxon>Fungi</taxon>
        <taxon>Fungi incertae sedis</taxon>
        <taxon>Mucoromycota</taxon>
        <taxon>Glomeromycotina</taxon>
        <taxon>Glomeromycetes</taxon>
        <taxon>Diversisporales</taxon>
        <taxon>Acaulosporaceae</taxon>
        <taxon>Acaulospora</taxon>
    </lineage>
</organism>
<dbReference type="EMBL" id="CAJVPT010009260">
    <property type="protein sequence ID" value="CAG8559821.1"/>
    <property type="molecule type" value="Genomic_DNA"/>
</dbReference>
<gene>
    <name evidence="1" type="ORF">ACOLOM_LOCUS5187</name>
</gene>
<comment type="caution">
    <text evidence="1">The sequence shown here is derived from an EMBL/GenBank/DDBJ whole genome shotgun (WGS) entry which is preliminary data.</text>
</comment>
<reference evidence="1" key="1">
    <citation type="submission" date="2021-06" db="EMBL/GenBank/DDBJ databases">
        <authorList>
            <person name="Kallberg Y."/>
            <person name="Tangrot J."/>
            <person name="Rosling A."/>
        </authorList>
    </citation>
    <scope>NUCLEOTIDE SEQUENCE</scope>
    <source>
        <strain evidence="1">CL356</strain>
    </source>
</reference>
<name>A0ACA9M0M6_9GLOM</name>
<evidence type="ECO:0000313" key="1">
    <source>
        <dbReference type="EMBL" id="CAG8559821.1"/>
    </source>
</evidence>
<protein>
    <submittedName>
        <fullName evidence="1">5072_t:CDS:1</fullName>
    </submittedName>
</protein>